<feature type="domain" description="DNA polymerase III alpha subunit finger" evidence="1">
    <location>
        <begin position="2"/>
        <end position="39"/>
    </location>
</feature>
<evidence type="ECO:0000313" key="2">
    <source>
        <dbReference type="EMBL" id="HAE49821.1"/>
    </source>
</evidence>
<dbReference type="EMBL" id="DMAI01000339">
    <property type="protein sequence ID" value="HAE49821.1"/>
    <property type="molecule type" value="Genomic_DNA"/>
</dbReference>
<dbReference type="Pfam" id="PF17657">
    <property type="entry name" value="DNA_pol3_finger"/>
    <property type="match status" value="1"/>
</dbReference>
<feature type="non-terminal residue" evidence="2">
    <location>
        <position position="39"/>
    </location>
</feature>
<dbReference type="Proteomes" id="UP000257706">
    <property type="component" value="Unassembled WGS sequence"/>
</dbReference>
<reference evidence="2 3" key="1">
    <citation type="journal article" date="2018" name="Nat. Biotechnol.">
        <title>A standardized bacterial taxonomy based on genome phylogeny substantially revises the tree of life.</title>
        <authorList>
            <person name="Parks D.H."/>
            <person name="Chuvochina M."/>
            <person name="Waite D.W."/>
            <person name="Rinke C."/>
            <person name="Skarshewski A."/>
            <person name="Chaumeil P.A."/>
            <person name="Hugenholtz P."/>
        </authorList>
    </citation>
    <scope>NUCLEOTIDE SEQUENCE [LARGE SCALE GENOMIC DNA]</scope>
    <source>
        <strain evidence="2">UBA8739</strain>
    </source>
</reference>
<organism evidence="2 3">
    <name type="scientific">Tistrella mobilis</name>
    <dbReference type="NCBI Taxonomy" id="171437"/>
    <lineage>
        <taxon>Bacteria</taxon>
        <taxon>Pseudomonadati</taxon>
        <taxon>Pseudomonadota</taxon>
        <taxon>Alphaproteobacteria</taxon>
        <taxon>Geminicoccales</taxon>
        <taxon>Geminicoccaceae</taxon>
        <taxon>Tistrella</taxon>
    </lineage>
</organism>
<gene>
    <name evidence="2" type="ORF">DCK97_20620</name>
</gene>
<accession>A0A3B9IPN1</accession>
<name>A0A3B9IPN1_9PROT</name>
<feature type="non-terminal residue" evidence="2">
    <location>
        <position position="1"/>
    </location>
</feature>
<evidence type="ECO:0000259" key="1">
    <source>
        <dbReference type="Pfam" id="PF17657"/>
    </source>
</evidence>
<proteinExistence type="predicted"/>
<dbReference type="AlphaFoldDB" id="A0A3B9IPN1"/>
<protein>
    <recommendedName>
        <fullName evidence="1">DNA polymerase III alpha subunit finger domain-containing protein</fullName>
    </recommendedName>
</protein>
<comment type="caution">
    <text evidence="2">The sequence shown here is derived from an EMBL/GenBank/DDBJ whole genome shotgun (WGS) entry which is preliminary data.</text>
</comment>
<sequence length="39" mass="4529">GDMVHPYLRRRDGLEPVDYPSDELKAVLQRTMGVPLFQE</sequence>
<evidence type="ECO:0000313" key="3">
    <source>
        <dbReference type="Proteomes" id="UP000257706"/>
    </source>
</evidence>
<dbReference type="InterPro" id="IPR040982">
    <property type="entry name" value="DNA_pol3_finger"/>
</dbReference>